<feature type="non-terminal residue" evidence="2">
    <location>
        <position position="66"/>
    </location>
</feature>
<keyword evidence="1" id="KW-1133">Transmembrane helix</keyword>
<feature type="transmembrane region" description="Helical" evidence="1">
    <location>
        <begin position="6"/>
        <end position="28"/>
    </location>
</feature>
<comment type="caution">
    <text evidence="2">The sequence shown here is derived from an EMBL/GenBank/DDBJ whole genome shotgun (WGS) entry which is preliminary data.</text>
</comment>
<keyword evidence="1" id="KW-0472">Membrane</keyword>
<evidence type="ECO:0000256" key="1">
    <source>
        <dbReference type="SAM" id="Phobius"/>
    </source>
</evidence>
<reference evidence="2" key="1">
    <citation type="submission" date="2020-06" db="EMBL/GenBank/DDBJ databases">
        <title>Legume-microbial interactions unlock mineral nutrients during tropical forest succession.</title>
        <authorList>
            <person name="Epihov D.Z."/>
        </authorList>
    </citation>
    <scope>NUCLEOTIDE SEQUENCE [LARGE SCALE GENOMIC DNA]</scope>
    <source>
        <strain evidence="2">Pan2503</strain>
    </source>
</reference>
<keyword evidence="3" id="KW-1185">Reference proteome</keyword>
<proteinExistence type="predicted"/>
<dbReference type="EMBL" id="JACDQQ010002957">
    <property type="protein sequence ID" value="MBA0089365.1"/>
    <property type="molecule type" value="Genomic_DNA"/>
</dbReference>
<sequence>MPTNAALFLFLAAAVIAVFAFSSIVVWVSTPARERQARDRLALLKTLAEHPGEHARQVLDLLREED</sequence>
<organism evidence="2 3">
    <name type="scientific">Candidatus Acidiferrum panamense</name>
    <dbReference type="NCBI Taxonomy" id="2741543"/>
    <lineage>
        <taxon>Bacteria</taxon>
        <taxon>Pseudomonadati</taxon>
        <taxon>Acidobacteriota</taxon>
        <taxon>Terriglobia</taxon>
        <taxon>Candidatus Acidiferrales</taxon>
        <taxon>Candidatus Acidiferrum</taxon>
    </lineage>
</organism>
<accession>A0A7V8NY90</accession>
<evidence type="ECO:0000313" key="2">
    <source>
        <dbReference type="EMBL" id="MBA0089365.1"/>
    </source>
</evidence>
<gene>
    <name evidence="2" type="ORF">HRJ53_30615</name>
</gene>
<protein>
    <submittedName>
        <fullName evidence="2">Uncharacterized protein</fullName>
    </submittedName>
</protein>
<name>A0A7V8NY90_9BACT</name>
<keyword evidence="1" id="KW-0812">Transmembrane</keyword>
<dbReference type="Proteomes" id="UP000567293">
    <property type="component" value="Unassembled WGS sequence"/>
</dbReference>
<evidence type="ECO:0000313" key="3">
    <source>
        <dbReference type="Proteomes" id="UP000567293"/>
    </source>
</evidence>
<dbReference type="AlphaFoldDB" id="A0A7V8NY90"/>